<keyword evidence="2 7" id="KW-0813">Transport</keyword>
<evidence type="ECO:0000256" key="4">
    <source>
        <dbReference type="ARBA" id="ARBA00022692"/>
    </source>
</evidence>
<evidence type="ECO:0000259" key="9">
    <source>
        <dbReference type="Pfam" id="PF07715"/>
    </source>
</evidence>
<dbReference type="NCBIfam" id="TIGR04056">
    <property type="entry name" value="OMP_RagA_SusC"/>
    <property type="match status" value="1"/>
</dbReference>
<comment type="caution">
    <text evidence="10">The sequence shown here is derived from an EMBL/GenBank/DDBJ whole genome shotgun (WGS) entry which is preliminary data.</text>
</comment>
<gene>
    <name evidence="10" type="ORF">GGQ57_002919</name>
</gene>
<dbReference type="NCBIfam" id="TIGR04057">
    <property type="entry name" value="SusC_RagA_signa"/>
    <property type="match status" value="1"/>
</dbReference>
<evidence type="ECO:0000313" key="10">
    <source>
        <dbReference type="EMBL" id="MBB4623010.1"/>
    </source>
</evidence>
<dbReference type="InterPro" id="IPR023996">
    <property type="entry name" value="TonB-dep_OMP_SusC/RagA"/>
</dbReference>
<name>A0ABR6KND1_9BACT</name>
<evidence type="ECO:0000256" key="3">
    <source>
        <dbReference type="ARBA" id="ARBA00022452"/>
    </source>
</evidence>
<keyword evidence="5 7" id="KW-0472">Membrane</keyword>
<feature type="domain" description="Secretin/TonB short N-terminal" evidence="8">
    <location>
        <begin position="20"/>
        <end position="67"/>
    </location>
</feature>
<comment type="subcellular location">
    <subcellularLocation>
        <location evidence="1 7">Cell outer membrane</location>
        <topology evidence="1 7">Multi-pass membrane protein</topology>
    </subcellularLocation>
</comment>
<dbReference type="SUPFAM" id="SSF49464">
    <property type="entry name" value="Carboxypeptidase regulatory domain-like"/>
    <property type="match status" value="1"/>
</dbReference>
<evidence type="ECO:0000256" key="2">
    <source>
        <dbReference type="ARBA" id="ARBA00022448"/>
    </source>
</evidence>
<feature type="domain" description="TonB-dependent receptor plug" evidence="9">
    <location>
        <begin position="170"/>
        <end position="278"/>
    </location>
</feature>
<evidence type="ECO:0000313" key="11">
    <source>
        <dbReference type="Proteomes" id="UP000533637"/>
    </source>
</evidence>
<reference evidence="10 11" key="1">
    <citation type="submission" date="2020-08" db="EMBL/GenBank/DDBJ databases">
        <title>Genomic Encyclopedia of Type Strains, Phase IV (KMG-IV): sequencing the most valuable type-strain genomes for metagenomic binning, comparative biology and taxonomic classification.</title>
        <authorList>
            <person name="Goeker M."/>
        </authorList>
    </citation>
    <scope>NUCLEOTIDE SEQUENCE [LARGE SCALE GENOMIC DNA]</scope>
    <source>
        <strain evidence="10 11">DSM 102983</strain>
    </source>
</reference>
<evidence type="ECO:0000256" key="1">
    <source>
        <dbReference type="ARBA" id="ARBA00004571"/>
    </source>
</evidence>
<dbReference type="InterPro" id="IPR011662">
    <property type="entry name" value="Secretin/TonB_short_N"/>
</dbReference>
<dbReference type="InterPro" id="IPR012910">
    <property type="entry name" value="Plug_dom"/>
</dbReference>
<dbReference type="Gene3D" id="2.170.130.10">
    <property type="entry name" value="TonB-dependent receptor, plug domain"/>
    <property type="match status" value="1"/>
</dbReference>
<dbReference type="Pfam" id="PF07660">
    <property type="entry name" value="STN"/>
    <property type="match status" value="1"/>
</dbReference>
<organism evidence="10 11">
    <name type="scientific">Parabacteroides faecis</name>
    <dbReference type="NCBI Taxonomy" id="1217282"/>
    <lineage>
        <taxon>Bacteria</taxon>
        <taxon>Pseudomonadati</taxon>
        <taxon>Bacteroidota</taxon>
        <taxon>Bacteroidia</taxon>
        <taxon>Bacteroidales</taxon>
        <taxon>Tannerellaceae</taxon>
        <taxon>Parabacteroides</taxon>
    </lineage>
</organism>
<dbReference type="Gene3D" id="2.40.170.20">
    <property type="entry name" value="TonB-dependent receptor, beta-barrel domain"/>
    <property type="match status" value="1"/>
</dbReference>
<dbReference type="RefSeq" id="WP_229801000.1">
    <property type="nucleotide sequence ID" value="NZ_BMPB01000005.1"/>
</dbReference>
<dbReference type="InterPro" id="IPR008969">
    <property type="entry name" value="CarboxyPept-like_regulatory"/>
</dbReference>
<evidence type="ECO:0000256" key="7">
    <source>
        <dbReference type="PROSITE-ProRule" id="PRU01360"/>
    </source>
</evidence>
<keyword evidence="11" id="KW-1185">Reference proteome</keyword>
<keyword evidence="6 7" id="KW-0998">Cell outer membrane</keyword>
<keyword evidence="3 7" id="KW-1134">Transmembrane beta strand</keyword>
<evidence type="ECO:0000259" key="8">
    <source>
        <dbReference type="Pfam" id="PF07660"/>
    </source>
</evidence>
<dbReference type="Pfam" id="PF13715">
    <property type="entry name" value="CarbopepD_reg_2"/>
    <property type="match status" value="1"/>
</dbReference>
<dbReference type="InterPro" id="IPR036942">
    <property type="entry name" value="Beta-barrel_TonB_sf"/>
</dbReference>
<dbReference type="Gene3D" id="2.60.40.1120">
    <property type="entry name" value="Carboxypeptidase-like, regulatory domain"/>
    <property type="match status" value="1"/>
</dbReference>
<dbReference type="Proteomes" id="UP000533637">
    <property type="component" value="Unassembled WGS sequence"/>
</dbReference>
<dbReference type="InterPro" id="IPR023997">
    <property type="entry name" value="TonB-dep_OMP_SusC/RagA_CS"/>
</dbReference>
<dbReference type="InterPro" id="IPR039426">
    <property type="entry name" value="TonB-dep_rcpt-like"/>
</dbReference>
<dbReference type="InterPro" id="IPR037066">
    <property type="entry name" value="Plug_dom_sf"/>
</dbReference>
<proteinExistence type="inferred from homology"/>
<dbReference type="PROSITE" id="PS52016">
    <property type="entry name" value="TONB_DEPENDENT_REC_3"/>
    <property type="match status" value="1"/>
</dbReference>
<comment type="similarity">
    <text evidence="7">Belongs to the TonB-dependent receptor family.</text>
</comment>
<protein>
    <submittedName>
        <fullName evidence="10">TonB-linked SusC/RagA family outer membrane protein</fullName>
    </submittedName>
</protein>
<dbReference type="Pfam" id="PF07715">
    <property type="entry name" value="Plug"/>
    <property type="match status" value="1"/>
</dbReference>
<accession>A0ABR6KND1</accession>
<keyword evidence="4 7" id="KW-0812">Transmembrane</keyword>
<dbReference type="EMBL" id="JACHOC010000005">
    <property type="protein sequence ID" value="MBB4623010.1"/>
    <property type="molecule type" value="Genomic_DNA"/>
</dbReference>
<dbReference type="SUPFAM" id="SSF56935">
    <property type="entry name" value="Porins"/>
    <property type="match status" value="1"/>
</dbReference>
<evidence type="ECO:0000256" key="5">
    <source>
        <dbReference type="ARBA" id="ARBA00023136"/>
    </source>
</evidence>
<sequence>MSNVSIEDVLNRIEEETEFRFLYNKKMVDVEREVNVSVYNKNIVEVLNNLFKNAGISYSINGRQIVLNKRDTDSFAQQTNKVTGIVLDSQGEPVIGANIVEKGTTNGTITDVNGTFILYVSTNAILKISYIGYEDQEVAVGNKTNLEIRLAENIELIDEVVVIGYGTTTKKDFTGSVSSLKLENSPIALSPNMNALESLKGSVSGLDIGATNSAGGQPSMQVRGQNSISGSNDPLIVVDGVIFMGSINDINPNDIASFDILKDATSAAAYGSRSANGVIIISTKKGKTGKPIINMNVTGSMQNWHLRPELLHGEQWLNMVRDKNRYDDYSFLFAQQKINYEAGREIDWLDESTRTGWMQDYQVSVSGAGEKMNYYLSTSYTDNQGIVKGDDFSRMTVLGKMNTDITSWLQIGVDAAYTHSDYSGVGANLTNAQILTPYDMMYRGGSTSLLEKYPNGQSEAMNPLWNVDSGSLDDIDLRNNFRMNAFMVVKLPWVKGLSYRLNYAGNLDYRRVGQFYHESNYAPIGPYDDESRYSITTQQNYLASANGFSQNIKTTSWVLDNILNYKNTFGKHTIDLTAVATRDSRLSKDEKMTGSDFAANGNTILGVNGLHYATIQKLYNNNVKKRNVGYFARASYSFNDIYYLTASYRRDGASVFGAQNKWGNFGAVGAAWRISNESFMDSADFLDDLKLKLSWGKNGNQGIDPYGTLSTVSAGSSGGVFYPFGNMGSPSYGIKQQMIGNALLGWETTEAWNVGFESSWLNNRLFADLDVYFSKTYDQIFNRAIPSMTGFNEMKSSMGEVKNRGVEMTLRSVNIQTPDWNWSTSLTFWLNRNHLSRLYGEDLDGDGKEDDDIGNNLFIGQSIHSIYGYKQDGIVQQNDVDYIKANGVEAGTPKYVDMDGDGVITVDDRIIVGNKDPRFKLSLGNTISWKNLELYFLFTGTFGGNGYFQESNTPAYMAGRADFFSANNIYVPYWTEENPSDKYPAAWFTGDSKFIGLQSRSYVRLQDLTISYTFNQPCIKNIGINNLKVFFTGRNLATITGWKGGDPELGNILTSGTYPVATTLSLGANISF</sequence>
<evidence type="ECO:0000256" key="6">
    <source>
        <dbReference type="ARBA" id="ARBA00023237"/>
    </source>
</evidence>